<reference evidence="4" key="1">
    <citation type="submission" date="2022-07" db="EMBL/GenBank/DDBJ databases">
        <title>Genome Sequence of Xylaria arbuscula.</title>
        <authorList>
            <person name="Buettner E."/>
        </authorList>
    </citation>
    <scope>NUCLEOTIDE SEQUENCE</scope>
    <source>
        <strain evidence="4">VT107</strain>
    </source>
</reference>
<evidence type="ECO:0000313" key="4">
    <source>
        <dbReference type="EMBL" id="KAJ3578312.1"/>
    </source>
</evidence>
<feature type="region of interest" description="Disordered" evidence="3">
    <location>
        <begin position="354"/>
        <end position="390"/>
    </location>
</feature>
<accession>A0A9W8NKV8</accession>
<dbReference type="PANTHER" id="PTHR24070">
    <property type="entry name" value="RAS, DI-RAS, AND RHEB FAMILY MEMBERS OF SMALL GTPASE SUPERFAMILY"/>
    <property type="match status" value="1"/>
</dbReference>
<proteinExistence type="predicted"/>
<gene>
    <name evidence="4" type="ORF">NPX13_g2250</name>
</gene>
<keyword evidence="5" id="KW-1185">Reference proteome</keyword>
<dbReference type="PRINTS" id="PR00449">
    <property type="entry name" value="RASTRNSFRMNG"/>
</dbReference>
<sequence length="426" mass="47161">MSNQLPGMVMQTMQPGPLVPLVAVLGDSGVGKTALTIQWCHGQFVETYDPTIEDSYRTQAMVNGQMYPLEVLDTAGQTLDVLNPVGEPNDWDPYTKWITQADGIVLVYSITKPNTFKTIRHLLEQVLSVKKWHTKNKDPDTFRPKRLPIIIVGNQCDKPSNYLNDNLTDRPSERQVSTIEGHRLAQKYGCMFIETSAKEKINVDKAFSDVVKTLPKPLYREVYDDAMSSEGASSQSSIWTAWWTTLLESGRCIFIMVSTSWNARPAGSDHLEPPSQPTFSIPYVDNYNRYDCGPPSMIPTGFQQPALHLSEPEGPPHPLSNAPPTEGHHRIYTSQLFDPRTIIHNDPSYYASDACRTVGMPHPPQAPGTTGQQAGMLDQKGTNTSAGHGTEYTSVVNPCLSTVSAQQAKDVSHERPWSQGAFSVNA</sequence>
<keyword evidence="2" id="KW-0342">GTP-binding</keyword>
<dbReference type="PROSITE" id="PS51420">
    <property type="entry name" value="RHO"/>
    <property type="match status" value="1"/>
</dbReference>
<dbReference type="SUPFAM" id="SSF52540">
    <property type="entry name" value="P-loop containing nucleoside triphosphate hydrolases"/>
    <property type="match status" value="1"/>
</dbReference>
<dbReference type="GO" id="GO:0007165">
    <property type="term" value="P:signal transduction"/>
    <property type="evidence" value="ECO:0007669"/>
    <property type="project" value="InterPro"/>
</dbReference>
<dbReference type="Proteomes" id="UP001148614">
    <property type="component" value="Unassembled WGS sequence"/>
</dbReference>
<dbReference type="AlphaFoldDB" id="A0A9W8NKV8"/>
<name>A0A9W8NKV8_9PEZI</name>
<feature type="region of interest" description="Disordered" evidence="3">
    <location>
        <begin position="301"/>
        <end position="329"/>
    </location>
</feature>
<dbReference type="InterPro" id="IPR020849">
    <property type="entry name" value="Small_GTPase_Ras-type"/>
</dbReference>
<keyword evidence="1" id="KW-0547">Nucleotide-binding</keyword>
<dbReference type="GO" id="GO:0003924">
    <property type="term" value="F:GTPase activity"/>
    <property type="evidence" value="ECO:0007669"/>
    <property type="project" value="InterPro"/>
</dbReference>
<protein>
    <submittedName>
        <fullName evidence="4">Uncharacterized protein</fullName>
    </submittedName>
</protein>
<dbReference type="InterPro" id="IPR027417">
    <property type="entry name" value="P-loop_NTPase"/>
</dbReference>
<dbReference type="CDD" id="cd00876">
    <property type="entry name" value="Ras"/>
    <property type="match status" value="1"/>
</dbReference>
<dbReference type="GO" id="GO:0005525">
    <property type="term" value="F:GTP binding"/>
    <property type="evidence" value="ECO:0007669"/>
    <property type="project" value="UniProtKB-KW"/>
</dbReference>
<dbReference type="GO" id="GO:0016020">
    <property type="term" value="C:membrane"/>
    <property type="evidence" value="ECO:0007669"/>
    <property type="project" value="InterPro"/>
</dbReference>
<evidence type="ECO:0000256" key="2">
    <source>
        <dbReference type="ARBA" id="ARBA00023134"/>
    </source>
</evidence>
<dbReference type="EMBL" id="JANPWZ010000232">
    <property type="protein sequence ID" value="KAJ3578312.1"/>
    <property type="molecule type" value="Genomic_DNA"/>
</dbReference>
<evidence type="ECO:0000313" key="5">
    <source>
        <dbReference type="Proteomes" id="UP001148614"/>
    </source>
</evidence>
<comment type="caution">
    <text evidence="4">The sequence shown here is derived from an EMBL/GenBank/DDBJ whole genome shotgun (WGS) entry which is preliminary data.</text>
</comment>
<dbReference type="SMART" id="SM00175">
    <property type="entry name" value="RAB"/>
    <property type="match status" value="1"/>
</dbReference>
<dbReference type="PROSITE" id="PS51419">
    <property type="entry name" value="RAB"/>
    <property type="match status" value="1"/>
</dbReference>
<dbReference type="Gene3D" id="3.40.50.300">
    <property type="entry name" value="P-loop containing nucleotide triphosphate hydrolases"/>
    <property type="match status" value="1"/>
</dbReference>
<dbReference type="VEuPathDB" id="FungiDB:F4678DRAFT_477502"/>
<feature type="region of interest" description="Disordered" evidence="3">
    <location>
        <begin position="406"/>
        <end position="426"/>
    </location>
</feature>
<dbReference type="PROSITE" id="PS51421">
    <property type="entry name" value="RAS"/>
    <property type="match status" value="1"/>
</dbReference>
<dbReference type="SMART" id="SM00174">
    <property type="entry name" value="RHO"/>
    <property type="match status" value="1"/>
</dbReference>
<evidence type="ECO:0000256" key="1">
    <source>
        <dbReference type="ARBA" id="ARBA00022741"/>
    </source>
</evidence>
<dbReference type="VEuPathDB" id="FungiDB:F4678DRAFT_332501"/>
<feature type="compositionally biased region" description="Polar residues" evidence="3">
    <location>
        <begin position="380"/>
        <end position="390"/>
    </location>
</feature>
<dbReference type="InterPro" id="IPR001806">
    <property type="entry name" value="Small_GTPase"/>
</dbReference>
<dbReference type="SMART" id="SM00173">
    <property type="entry name" value="RAS"/>
    <property type="match status" value="1"/>
</dbReference>
<evidence type="ECO:0000256" key="3">
    <source>
        <dbReference type="SAM" id="MobiDB-lite"/>
    </source>
</evidence>
<organism evidence="4 5">
    <name type="scientific">Xylaria arbuscula</name>
    <dbReference type="NCBI Taxonomy" id="114810"/>
    <lineage>
        <taxon>Eukaryota</taxon>
        <taxon>Fungi</taxon>
        <taxon>Dikarya</taxon>
        <taxon>Ascomycota</taxon>
        <taxon>Pezizomycotina</taxon>
        <taxon>Sordariomycetes</taxon>
        <taxon>Xylariomycetidae</taxon>
        <taxon>Xylariales</taxon>
        <taxon>Xylariaceae</taxon>
        <taxon>Xylaria</taxon>
    </lineage>
</organism>
<dbReference type="Pfam" id="PF00071">
    <property type="entry name" value="Ras"/>
    <property type="match status" value="1"/>
</dbReference>